<sequence>MQEFSLLSPGAPLSITDLLINLVIGAILAGVLKWHFGKFASTLSNRGAFAQVFPFILLTTILIISVVKSSLALSLGLVGALSIVRFRTPIKEPEELAYLFMAISVGLGLGADQRGATIAAAAVILVVVALYKRAGRRIDQKSMFLSVRYSEKSGEGNFLNSVSEILGKHTLSQDMRRVDTAEGQVDATFFVDIEHETSLVPMLDELRVAFPGIDLTFIDQNRLPSV</sequence>
<evidence type="ECO:0000313" key="2">
    <source>
        <dbReference type="EMBL" id="MBD3866995.1"/>
    </source>
</evidence>
<gene>
    <name evidence="2" type="ORF">IFK94_02630</name>
</gene>
<dbReference type="EMBL" id="JACXWD010000004">
    <property type="protein sequence ID" value="MBD3866995.1"/>
    <property type="molecule type" value="Genomic_DNA"/>
</dbReference>
<dbReference type="Pfam" id="PF16316">
    <property type="entry name" value="DUF4956"/>
    <property type="match status" value="1"/>
</dbReference>
<organism evidence="2 3">
    <name type="scientific">Candidatus Polarisedimenticola svalbardensis</name>
    <dbReference type="NCBI Taxonomy" id="2886004"/>
    <lineage>
        <taxon>Bacteria</taxon>
        <taxon>Pseudomonadati</taxon>
        <taxon>Acidobacteriota</taxon>
        <taxon>Candidatus Polarisedimenticolia</taxon>
        <taxon>Candidatus Polarisedimenticolales</taxon>
        <taxon>Candidatus Polarisedimenticolaceae</taxon>
        <taxon>Candidatus Polarisedimenticola</taxon>
    </lineage>
</organism>
<proteinExistence type="predicted"/>
<name>A0A8J6Y4F2_9BACT</name>
<dbReference type="InterPro" id="IPR032531">
    <property type="entry name" value="DUF4956"/>
</dbReference>
<accession>A0A8J6Y4F2</accession>
<evidence type="ECO:0000313" key="3">
    <source>
        <dbReference type="Proteomes" id="UP000648239"/>
    </source>
</evidence>
<keyword evidence="1" id="KW-0812">Transmembrane</keyword>
<feature type="transmembrane region" description="Helical" evidence="1">
    <location>
        <begin position="12"/>
        <end position="32"/>
    </location>
</feature>
<comment type="caution">
    <text evidence="2">The sequence shown here is derived from an EMBL/GenBank/DDBJ whole genome shotgun (WGS) entry which is preliminary data.</text>
</comment>
<keyword evidence="1" id="KW-1133">Transmembrane helix</keyword>
<dbReference type="Proteomes" id="UP000648239">
    <property type="component" value="Unassembled WGS sequence"/>
</dbReference>
<feature type="transmembrane region" description="Helical" evidence="1">
    <location>
        <begin position="117"/>
        <end position="134"/>
    </location>
</feature>
<protein>
    <submittedName>
        <fullName evidence="2">DUF4956 domain-containing protein</fullName>
    </submittedName>
</protein>
<feature type="transmembrane region" description="Helical" evidence="1">
    <location>
        <begin position="52"/>
        <end position="84"/>
    </location>
</feature>
<keyword evidence="1" id="KW-0472">Membrane</keyword>
<reference evidence="2 3" key="1">
    <citation type="submission" date="2020-08" db="EMBL/GenBank/DDBJ databases">
        <title>Acidobacteriota in marine sediments use diverse sulfur dissimilation pathways.</title>
        <authorList>
            <person name="Wasmund K."/>
        </authorList>
    </citation>
    <scope>NUCLEOTIDE SEQUENCE [LARGE SCALE GENOMIC DNA]</scope>
    <source>
        <strain evidence="2">MAG AM4</strain>
    </source>
</reference>
<evidence type="ECO:0000256" key="1">
    <source>
        <dbReference type="SAM" id="Phobius"/>
    </source>
</evidence>
<dbReference type="AlphaFoldDB" id="A0A8J6Y4F2"/>